<name>A0A1I2DWE5_9BACT</name>
<organism evidence="5 6">
    <name type="scientific">Thermoflexibacter ruber</name>
    <dbReference type="NCBI Taxonomy" id="1003"/>
    <lineage>
        <taxon>Bacteria</taxon>
        <taxon>Pseudomonadati</taxon>
        <taxon>Bacteroidota</taxon>
        <taxon>Cytophagia</taxon>
        <taxon>Cytophagales</taxon>
        <taxon>Thermoflexibacteraceae</taxon>
        <taxon>Thermoflexibacter</taxon>
    </lineage>
</organism>
<dbReference type="Gene3D" id="1.25.40.10">
    <property type="entry name" value="Tetratricopeptide repeat domain"/>
    <property type="match status" value="3"/>
</dbReference>
<dbReference type="PANTHER" id="PTHR45641:SF19">
    <property type="entry name" value="NEPHROCYSTIN-3"/>
    <property type="match status" value="1"/>
</dbReference>
<feature type="repeat" description="TPR" evidence="3">
    <location>
        <begin position="103"/>
        <end position="136"/>
    </location>
</feature>
<evidence type="ECO:0000313" key="5">
    <source>
        <dbReference type="EMBL" id="SFE84571.1"/>
    </source>
</evidence>
<gene>
    <name evidence="5" type="ORF">SAMN04488541_100833</name>
</gene>
<dbReference type="InterPro" id="IPR019734">
    <property type="entry name" value="TPR_rpt"/>
</dbReference>
<dbReference type="InterPro" id="IPR024983">
    <property type="entry name" value="CHAT_dom"/>
</dbReference>
<evidence type="ECO:0000256" key="2">
    <source>
        <dbReference type="ARBA" id="ARBA00022803"/>
    </source>
</evidence>
<dbReference type="PANTHER" id="PTHR45641">
    <property type="entry name" value="TETRATRICOPEPTIDE REPEAT PROTEIN (AFU_ORTHOLOGUE AFUA_6G03870)"/>
    <property type="match status" value="1"/>
</dbReference>
<evidence type="ECO:0000256" key="1">
    <source>
        <dbReference type="ARBA" id="ARBA00022737"/>
    </source>
</evidence>
<dbReference type="EMBL" id="FONY01000008">
    <property type="protein sequence ID" value="SFE84571.1"/>
    <property type="molecule type" value="Genomic_DNA"/>
</dbReference>
<dbReference type="PROSITE" id="PS50293">
    <property type="entry name" value="TPR_REGION"/>
    <property type="match status" value="1"/>
</dbReference>
<dbReference type="InterPro" id="IPR011990">
    <property type="entry name" value="TPR-like_helical_dom_sf"/>
</dbReference>
<evidence type="ECO:0000259" key="4">
    <source>
        <dbReference type="Pfam" id="PF12770"/>
    </source>
</evidence>
<dbReference type="AlphaFoldDB" id="A0A1I2DWE5"/>
<reference evidence="5 6" key="1">
    <citation type="submission" date="2016-10" db="EMBL/GenBank/DDBJ databases">
        <authorList>
            <person name="de Groot N.N."/>
        </authorList>
    </citation>
    <scope>NUCLEOTIDE SEQUENCE [LARGE SCALE GENOMIC DNA]</scope>
    <source>
        <strain>GEY</strain>
        <strain evidence="6">DSM 9560</strain>
    </source>
</reference>
<feature type="repeat" description="TPR" evidence="3">
    <location>
        <begin position="313"/>
        <end position="346"/>
    </location>
</feature>
<dbReference type="Pfam" id="PF13424">
    <property type="entry name" value="TPR_12"/>
    <property type="match status" value="3"/>
</dbReference>
<evidence type="ECO:0000313" key="6">
    <source>
        <dbReference type="Proteomes" id="UP000199513"/>
    </source>
</evidence>
<dbReference type="PROSITE" id="PS50005">
    <property type="entry name" value="TPR"/>
    <property type="match status" value="3"/>
</dbReference>
<keyword evidence="6" id="KW-1185">Reference proteome</keyword>
<dbReference type="Pfam" id="PF13374">
    <property type="entry name" value="TPR_10"/>
    <property type="match status" value="1"/>
</dbReference>
<evidence type="ECO:0000256" key="3">
    <source>
        <dbReference type="PROSITE-ProRule" id="PRU00339"/>
    </source>
</evidence>
<feature type="repeat" description="TPR" evidence="3">
    <location>
        <begin position="146"/>
        <end position="179"/>
    </location>
</feature>
<dbReference type="Proteomes" id="UP000199513">
    <property type="component" value="Unassembled WGS sequence"/>
</dbReference>
<dbReference type="STRING" id="1003.SAMN04488541_100833"/>
<proteinExistence type="predicted"/>
<dbReference type="Pfam" id="PF12770">
    <property type="entry name" value="CHAT"/>
    <property type="match status" value="1"/>
</dbReference>
<accession>A0A1I2DWE5</accession>
<dbReference type="Pfam" id="PF13181">
    <property type="entry name" value="TPR_8"/>
    <property type="match status" value="1"/>
</dbReference>
<protein>
    <submittedName>
        <fullName evidence="5">Tetratricopeptide repeat-containing protein</fullName>
    </submittedName>
</protein>
<keyword evidence="2 3" id="KW-0802">TPR repeat</keyword>
<sequence>MLINNILLAQKADEKTAKIWLSAADSLFAKGEYEKSNQMLEKAKQVYLQLDNANMLMNMQNKIGRNLIRQGKFDEALALLTSAEQTYQSKVNASEQNNYIYKGEFYNLTGEIYLNKGRNDLALEFFQKAMQHYDALKTAANTPEKAECYENLGLFYWNAGNNELALEYQNRSLDLRKKIFGENHPEVADSYNNIGLIYGTEDPAQAQKFYRNALNIYKEIYGENHPKIANTYNNLAIISQVQEKYDVALFQLESALEITKEVYGENHPNNAFIYSTIGQIFSIQNKDTAALAKQEIALKIYKQTYGEKHPEIANTYNLLGTLYFKQGKFKEALQTYQSALIANVAEFQNTNIYENPSADKAYKVISLLNTLRLKAEVFENWHYAKTLKLKDLETALMTLELCDKIIDKMRQTALNKNDKVALGKIAAEVYEDAIRVSLGMSLIVLKKDLYRQKAFNFAEKSKSYILLQSISETNAKNFAKIPKNLIDKEKQLKEDIAYAEQKLASKPSASEEVMFRNQLFELNRQYDNFSKDLEKNFPEYYNLKYSVKIADVKSLQQIIDNETVLLSYFIGDKSGRLYIFAISQNSFEVFDLPKLSDWDTKIRLMRNTIYYKVPDKFIPTAHALYKQLFPKSFAGKKQIVVIPDGRLGTIPFEALLTSKVEIKDPKNIEVSNLPYLIKKQAISYAYSATLFQQRMQIESKNSGSENNYKKIFVCAPINFYGRSGLNDLPATEKEVEGIKGLFGEGLCSIFTKDKANEGLIKSGILKEFSYIHFATHGIVNESNPELSQIFLAKPSETPLVLTQESTGERGKSLLEVGAMEDGNLHSGEIYGLELNADLVILSACQTGLGKVAKGEGIIGLSRALLYAGAKNLLVSLWSVADESTARLALDFYSFLLKGENKTEALRLAKLKMIEEGVNANPNKKELEVYYWSPFVLIGR</sequence>
<dbReference type="SUPFAM" id="SSF48452">
    <property type="entry name" value="TPR-like"/>
    <property type="match status" value="3"/>
</dbReference>
<keyword evidence="1" id="KW-0677">Repeat</keyword>
<feature type="domain" description="CHAT" evidence="4">
    <location>
        <begin position="620"/>
        <end position="939"/>
    </location>
</feature>
<dbReference type="SMART" id="SM00028">
    <property type="entry name" value="TPR"/>
    <property type="match status" value="8"/>
</dbReference>